<feature type="region of interest" description="Disordered" evidence="1">
    <location>
        <begin position="1"/>
        <end position="21"/>
    </location>
</feature>
<evidence type="ECO:0000313" key="3">
    <source>
        <dbReference type="EMBL" id="MBE9608417.1"/>
    </source>
</evidence>
<sequence length="124" mass="13818">MKTPTPHHSASPQALAEAAQQLAAQPLPPDVRNRLAQARQQAIAAIPAQTQRQGNVLLRQWHDHPWRWAAAVALAVVILGGWQWQQQQAQRQQNNLDVELLLGDAGPDLLLSDALEQRLRQAKR</sequence>
<dbReference type="EMBL" id="JADFUA010000001">
    <property type="protein sequence ID" value="MBE9608417.1"/>
    <property type="molecule type" value="Genomic_DNA"/>
</dbReference>
<keyword evidence="2" id="KW-0812">Transmembrane</keyword>
<gene>
    <name evidence="3" type="ORF">INR99_03560</name>
</gene>
<proteinExistence type="predicted"/>
<keyword evidence="2" id="KW-1133">Transmembrane helix</keyword>
<dbReference type="RefSeq" id="WP_194114906.1">
    <property type="nucleotide sequence ID" value="NZ_JADFUA010000001.1"/>
</dbReference>
<name>A0A8J7FIH5_9NEIS</name>
<dbReference type="AlphaFoldDB" id="A0A8J7FIH5"/>
<feature type="transmembrane region" description="Helical" evidence="2">
    <location>
        <begin position="66"/>
        <end position="84"/>
    </location>
</feature>
<protein>
    <submittedName>
        <fullName evidence="3">DUF3619 family protein</fullName>
    </submittedName>
</protein>
<keyword evidence="2" id="KW-0472">Membrane</keyword>
<evidence type="ECO:0000313" key="4">
    <source>
        <dbReference type="Proteomes" id="UP000604481"/>
    </source>
</evidence>
<evidence type="ECO:0000256" key="1">
    <source>
        <dbReference type="SAM" id="MobiDB-lite"/>
    </source>
</evidence>
<dbReference type="Proteomes" id="UP000604481">
    <property type="component" value="Unassembled WGS sequence"/>
</dbReference>
<dbReference type="Pfam" id="PF12279">
    <property type="entry name" value="DUF3619"/>
    <property type="match status" value="1"/>
</dbReference>
<organism evidence="3 4">
    <name type="scientific">Chitinilyticum piscinae</name>
    <dbReference type="NCBI Taxonomy" id="2866724"/>
    <lineage>
        <taxon>Bacteria</taxon>
        <taxon>Pseudomonadati</taxon>
        <taxon>Pseudomonadota</taxon>
        <taxon>Betaproteobacteria</taxon>
        <taxon>Neisseriales</taxon>
        <taxon>Chitinibacteraceae</taxon>
        <taxon>Chitinilyticum</taxon>
    </lineage>
</organism>
<feature type="compositionally biased region" description="Low complexity" evidence="1">
    <location>
        <begin position="12"/>
        <end position="21"/>
    </location>
</feature>
<comment type="caution">
    <text evidence="3">The sequence shown here is derived from an EMBL/GenBank/DDBJ whole genome shotgun (WGS) entry which is preliminary data.</text>
</comment>
<keyword evidence="4" id="KW-1185">Reference proteome</keyword>
<accession>A0A8J7FIH5</accession>
<reference evidence="3 4" key="1">
    <citation type="submission" date="2020-10" db="EMBL/GenBank/DDBJ databases">
        <title>The genome sequence of Chitinilyticum litopenaei 4Y14.</title>
        <authorList>
            <person name="Liu Y."/>
        </authorList>
    </citation>
    <scope>NUCLEOTIDE SEQUENCE [LARGE SCALE GENOMIC DNA]</scope>
    <source>
        <strain evidence="3 4">4Y14</strain>
    </source>
</reference>
<dbReference type="InterPro" id="IPR022064">
    <property type="entry name" value="DUF3619"/>
</dbReference>
<feature type="compositionally biased region" description="Polar residues" evidence="1">
    <location>
        <begin position="1"/>
        <end position="11"/>
    </location>
</feature>
<evidence type="ECO:0000256" key="2">
    <source>
        <dbReference type="SAM" id="Phobius"/>
    </source>
</evidence>